<keyword evidence="7 9" id="KW-1133">Transmembrane helix</keyword>
<dbReference type="InterPro" id="IPR024919">
    <property type="entry name" value="EcfT"/>
</dbReference>
<evidence type="ECO:0000256" key="6">
    <source>
        <dbReference type="ARBA" id="ARBA00022692"/>
    </source>
</evidence>
<keyword evidence="4 9" id="KW-0813">Transport</keyword>
<feature type="transmembrane region" description="Helical" evidence="9">
    <location>
        <begin position="29"/>
        <end position="58"/>
    </location>
</feature>
<dbReference type="PANTHER" id="PTHR33514:SF13">
    <property type="entry name" value="PROTEIN ABCI12, CHLOROPLASTIC"/>
    <property type="match status" value="1"/>
</dbReference>
<evidence type="ECO:0000256" key="1">
    <source>
        <dbReference type="ARBA" id="ARBA00004651"/>
    </source>
</evidence>
<proteinExistence type="inferred from homology"/>
<name>A0A1H3UM33_9BACI</name>
<dbReference type="Pfam" id="PF02361">
    <property type="entry name" value="CbiQ"/>
    <property type="match status" value="1"/>
</dbReference>
<evidence type="ECO:0000256" key="2">
    <source>
        <dbReference type="ARBA" id="ARBA00005660"/>
    </source>
</evidence>
<feature type="transmembrane region" description="Helical" evidence="9">
    <location>
        <begin position="99"/>
        <end position="119"/>
    </location>
</feature>
<sequence length="267" mass="29803">MLDHIIIGRYIPGNSYIHQMDPRAKLNCIMIFMVFIFVSKHPAVTAIAFVLAAAAFILAKIPFRFYLKGMKVIAIIIFFTFCLHLFMTEGGPVLLQTPVTTIYLGGLTEGLIVALRLLMLVTMASLITLTTTPVDLTDGLEALLKPFQKLGLPTHELALMMSIALRFIPTLLEEAVKIYKAQMARGANFTEGSLLKRIKAFIPILVPLFVQSFRRAEDLATAMEARGYEGGDSRTKYRLLRWKRRDTAAVAVFAAFAVLTVCVRLFL</sequence>
<evidence type="ECO:0000313" key="10">
    <source>
        <dbReference type="EMBL" id="SDZ62789.1"/>
    </source>
</evidence>
<dbReference type="CDD" id="cd16914">
    <property type="entry name" value="EcfT"/>
    <property type="match status" value="1"/>
</dbReference>
<evidence type="ECO:0000256" key="5">
    <source>
        <dbReference type="ARBA" id="ARBA00022475"/>
    </source>
</evidence>
<keyword evidence="8 9" id="KW-0472">Membrane</keyword>
<gene>
    <name evidence="9" type="primary">ecfT</name>
    <name evidence="10" type="ORF">SAMN05421736_12277</name>
</gene>
<evidence type="ECO:0000256" key="7">
    <source>
        <dbReference type="ARBA" id="ARBA00022989"/>
    </source>
</evidence>
<evidence type="ECO:0000256" key="3">
    <source>
        <dbReference type="ARBA" id="ARBA00014042"/>
    </source>
</evidence>
<dbReference type="EMBL" id="FNPI01000022">
    <property type="protein sequence ID" value="SDZ62789.1"/>
    <property type="molecule type" value="Genomic_DNA"/>
</dbReference>
<dbReference type="STRING" id="1503961.SAMN05421736_12277"/>
<dbReference type="InterPro" id="IPR003339">
    <property type="entry name" value="ABC/ECF_trnsptr_transmembrane"/>
</dbReference>
<dbReference type="Proteomes" id="UP000198935">
    <property type="component" value="Unassembled WGS sequence"/>
</dbReference>
<comment type="function">
    <text evidence="9">Transmembrane (T) component of an energy-coupling factor (ECF) ABC-transporter complex. Unlike classic ABC transporters this ECF transporter provides the energy necessary to transport a number of different substrates.</text>
</comment>
<evidence type="ECO:0000256" key="4">
    <source>
        <dbReference type="ARBA" id="ARBA00022448"/>
    </source>
</evidence>
<dbReference type="GO" id="GO:0022857">
    <property type="term" value="F:transmembrane transporter activity"/>
    <property type="evidence" value="ECO:0007669"/>
    <property type="project" value="UniProtKB-UniRule"/>
</dbReference>
<keyword evidence="6 9" id="KW-0812">Transmembrane</keyword>
<dbReference type="PANTHER" id="PTHR33514">
    <property type="entry name" value="PROTEIN ABCI12, CHLOROPLASTIC"/>
    <property type="match status" value="1"/>
</dbReference>
<keyword evidence="5 9" id="KW-1003">Cell membrane</keyword>
<reference evidence="11" key="1">
    <citation type="submission" date="2016-10" db="EMBL/GenBank/DDBJ databases">
        <authorList>
            <person name="Varghese N."/>
            <person name="Submissions S."/>
        </authorList>
    </citation>
    <scope>NUCLEOTIDE SEQUENCE [LARGE SCALE GENOMIC DNA]</scope>
    <source>
        <strain evidence="11">SP</strain>
    </source>
</reference>
<accession>A0A1H3UM33</accession>
<dbReference type="HAMAP" id="MF_01461">
    <property type="entry name" value="EcfT"/>
    <property type="match status" value="1"/>
</dbReference>
<evidence type="ECO:0000256" key="9">
    <source>
        <dbReference type="HAMAP-Rule" id="MF_01461"/>
    </source>
</evidence>
<feature type="transmembrane region" description="Helical" evidence="9">
    <location>
        <begin position="248"/>
        <end position="266"/>
    </location>
</feature>
<evidence type="ECO:0000313" key="11">
    <source>
        <dbReference type="Proteomes" id="UP000198935"/>
    </source>
</evidence>
<comment type="subunit">
    <text evidence="9">Forms a stable energy-coupling factor (ECF) transporter complex composed of 2 membrane-embedded substrate-binding proteins (S component), 2 ATP-binding proteins (A component) and 2 transmembrane proteins (T component).</text>
</comment>
<comment type="subcellular location">
    <subcellularLocation>
        <location evidence="1 9">Cell membrane</location>
        <topology evidence="1 9">Multi-pass membrane protein</topology>
    </subcellularLocation>
</comment>
<dbReference type="OrthoDB" id="8075495at2"/>
<evidence type="ECO:0000256" key="8">
    <source>
        <dbReference type="ARBA" id="ARBA00023136"/>
    </source>
</evidence>
<comment type="similarity">
    <text evidence="2 9">Belongs to the energy-coupling factor EcfT family.</text>
</comment>
<feature type="transmembrane region" description="Helical" evidence="9">
    <location>
        <begin position="70"/>
        <end position="87"/>
    </location>
</feature>
<organism evidence="10 11">
    <name type="scientific">Evansella caseinilytica</name>
    <dbReference type="NCBI Taxonomy" id="1503961"/>
    <lineage>
        <taxon>Bacteria</taxon>
        <taxon>Bacillati</taxon>
        <taxon>Bacillota</taxon>
        <taxon>Bacilli</taxon>
        <taxon>Bacillales</taxon>
        <taxon>Bacillaceae</taxon>
        <taxon>Evansella</taxon>
    </lineage>
</organism>
<dbReference type="GO" id="GO:0005886">
    <property type="term" value="C:plasma membrane"/>
    <property type="evidence" value="ECO:0007669"/>
    <property type="project" value="UniProtKB-SubCell"/>
</dbReference>
<protein>
    <recommendedName>
        <fullName evidence="3 9">Energy-coupling factor transporter transmembrane protein EcfT</fullName>
        <shortName evidence="9">ECF transporter T component EcfT</shortName>
    </recommendedName>
</protein>
<keyword evidence="11" id="KW-1185">Reference proteome</keyword>
<dbReference type="AlphaFoldDB" id="A0A1H3UM33"/>